<dbReference type="Proteomes" id="UP000290917">
    <property type="component" value="Segment"/>
</dbReference>
<feature type="region of interest" description="Disordered" evidence="1">
    <location>
        <begin position="1"/>
        <end position="92"/>
    </location>
</feature>
<reference evidence="2" key="1">
    <citation type="journal article" date="2018" name="MSphere">
        <title>Metagenomic Discovery of 83 New Human Papillomavirus Types in Patients with Immunodeficiency.</title>
        <authorList>
            <person name="Pastrana D.V."/>
            <person name="Peretti A."/>
            <person name="Welch N.L."/>
            <person name="Borgogna C."/>
            <person name="Olivero C."/>
            <person name="Badolato R."/>
            <person name="Notarangelo L.D."/>
            <person name="Gariglio M."/>
            <person name="FitzGerald P.C."/>
            <person name="McIntosh C.E."/>
            <person name="Reeves J."/>
            <person name="Starrett G.J."/>
            <person name="Bliskovsky V."/>
            <person name="Velez D."/>
            <person name="Brownell I."/>
            <person name="Yarchoan R."/>
            <person name="Wyvill K.M."/>
            <person name="Uldrick T.S."/>
            <person name="Maldarelli F."/>
            <person name="Lisco A."/>
            <person name="Sereti I."/>
            <person name="Gonzalez C.M."/>
            <person name="Androphy E.J."/>
            <person name="McBride A.A."/>
            <person name="Van Doorslaer K."/>
            <person name="Garcia F."/>
            <person name="Dvoretzky I."/>
            <person name="Liu J.S."/>
            <person name="Han J."/>
            <person name="Murphy P.M."/>
            <person name="McDermott D.H."/>
            <person name="Buck C.B."/>
        </authorList>
    </citation>
    <scope>NUCLEOTIDE SEQUENCE</scope>
    <source>
        <strain evidence="2">Gamma24_w22c09</strain>
    </source>
</reference>
<dbReference type="EMBL" id="MF588750">
    <property type="protein sequence ID" value="ATQ38592.1"/>
    <property type="molecule type" value="Genomic_DNA"/>
</dbReference>
<feature type="compositionally biased region" description="Acidic residues" evidence="1">
    <location>
        <begin position="82"/>
        <end position="92"/>
    </location>
</feature>
<evidence type="ECO:0000256" key="1">
    <source>
        <dbReference type="SAM" id="MobiDB-lite"/>
    </source>
</evidence>
<sequence>MKLLSPLSPALQSLPLHFPGKATAPPFPTPPKTPYPPRRAPDDSKSRRSALAPRRHLQEDDDDENKENEAPKLLHPPLQREEEPEDEEEEQLCDLSRLLKKLAADIDRFQDQVSHDLGALRKKLGIHQS</sequence>
<proteinExistence type="predicted"/>
<gene>
    <name evidence="2" type="primary">E4</name>
</gene>
<feature type="compositionally biased region" description="Pro residues" evidence="1">
    <location>
        <begin position="25"/>
        <end position="38"/>
    </location>
</feature>
<accession>A0A2D2AMA6</accession>
<evidence type="ECO:0000313" key="2">
    <source>
        <dbReference type="EMBL" id="ATQ38592.1"/>
    </source>
</evidence>
<protein>
    <submittedName>
        <fullName evidence="2">E4</fullName>
    </submittedName>
</protein>
<name>A0A2D2AMA6_9PAPI</name>
<feature type="compositionally biased region" description="Low complexity" evidence="1">
    <location>
        <begin position="1"/>
        <end position="24"/>
    </location>
</feature>
<organism evidence="2">
    <name type="scientific">Gammapapillomavirus 24</name>
    <dbReference type="NCBI Taxonomy" id="1961681"/>
    <lineage>
        <taxon>Viruses</taxon>
        <taxon>Monodnaviria</taxon>
        <taxon>Shotokuvirae</taxon>
        <taxon>Cossaviricota</taxon>
        <taxon>Papovaviricetes</taxon>
        <taxon>Zurhausenvirales</taxon>
        <taxon>Papillomaviridae</taxon>
        <taxon>Firstpapillomavirinae</taxon>
        <taxon>Gammapapillomavirus</taxon>
    </lineage>
</organism>